<evidence type="ECO:0000313" key="1">
    <source>
        <dbReference type="EMBL" id="MCA9382728.1"/>
    </source>
</evidence>
<reference evidence="1" key="1">
    <citation type="submission" date="2020-04" db="EMBL/GenBank/DDBJ databases">
        <authorList>
            <person name="Zhang T."/>
        </authorList>
    </citation>
    <scope>NUCLEOTIDE SEQUENCE</scope>
    <source>
        <strain evidence="1">HKST-UBA14</strain>
    </source>
</reference>
<accession>A0A955L4X9</accession>
<proteinExistence type="predicted"/>
<dbReference type="Proteomes" id="UP000783287">
    <property type="component" value="Unassembled WGS sequence"/>
</dbReference>
<gene>
    <name evidence="1" type="ORF">KC909_00015</name>
</gene>
<reference evidence="1" key="2">
    <citation type="journal article" date="2021" name="Microbiome">
        <title>Successional dynamics and alternative stable states in a saline activated sludge microbial community over 9 years.</title>
        <authorList>
            <person name="Wang Y."/>
            <person name="Ye J."/>
            <person name="Ju F."/>
            <person name="Liu L."/>
            <person name="Boyd J.A."/>
            <person name="Deng Y."/>
            <person name="Parks D.H."/>
            <person name="Jiang X."/>
            <person name="Yin X."/>
            <person name="Woodcroft B.J."/>
            <person name="Tyson G.W."/>
            <person name="Hugenholtz P."/>
            <person name="Polz M.F."/>
            <person name="Zhang T."/>
        </authorList>
    </citation>
    <scope>NUCLEOTIDE SEQUENCE</scope>
    <source>
        <strain evidence="1">HKST-UBA14</strain>
    </source>
</reference>
<sequence>MSEQHTTWGEAAVYYTPSEPHKCLGPLEFKNGRPLTFDAFVLPDAENFPWELCPDIPMQMAYQVERLNWGKAVEAHRVFFDAETGDEVMRQRFNMGGDLLCVHLQTFEGERVFKYFSKPGYQRYFDATPVHYDEPPAVQGSLF</sequence>
<dbReference type="AlphaFoldDB" id="A0A955L4X9"/>
<evidence type="ECO:0000313" key="2">
    <source>
        <dbReference type="Proteomes" id="UP000783287"/>
    </source>
</evidence>
<dbReference type="EMBL" id="JAGQLK010000001">
    <property type="protein sequence ID" value="MCA9382728.1"/>
    <property type="molecule type" value="Genomic_DNA"/>
</dbReference>
<protein>
    <submittedName>
        <fullName evidence="1">Uncharacterized protein</fullName>
    </submittedName>
</protein>
<name>A0A955L4X9_9BACT</name>
<organism evidence="1 2">
    <name type="scientific">Candidatus Dojkabacteria bacterium</name>
    <dbReference type="NCBI Taxonomy" id="2099670"/>
    <lineage>
        <taxon>Bacteria</taxon>
        <taxon>Candidatus Dojkabacteria</taxon>
    </lineage>
</organism>
<comment type="caution">
    <text evidence="1">The sequence shown here is derived from an EMBL/GenBank/DDBJ whole genome shotgun (WGS) entry which is preliminary data.</text>
</comment>